<evidence type="ECO:0000313" key="1">
    <source>
        <dbReference type="EMBL" id="RKQ86917.1"/>
    </source>
</evidence>
<gene>
    <name evidence="1" type="ORF">C8N24_4934</name>
</gene>
<dbReference type="AlphaFoldDB" id="A0A660KZ00"/>
<name>A0A660KZ00_9ACTN</name>
<comment type="caution">
    <text evidence="1">The sequence shown here is derived from an EMBL/GenBank/DDBJ whole genome shotgun (WGS) entry which is preliminary data.</text>
</comment>
<dbReference type="Pfam" id="PF04250">
    <property type="entry name" value="DUF429"/>
    <property type="match status" value="1"/>
</dbReference>
<dbReference type="EMBL" id="RBIL01000002">
    <property type="protein sequence ID" value="RKQ86917.1"/>
    <property type="molecule type" value="Genomic_DNA"/>
</dbReference>
<dbReference type="Proteomes" id="UP000278962">
    <property type="component" value="Unassembled WGS sequence"/>
</dbReference>
<keyword evidence="2" id="KW-1185">Reference proteome</keyword>
<sequence length="246" mass="26315">MSTTLGIDLASQAQKTGVCVIEWSGSGARVRTLHRGGPEAGDEPLRAAIRSGHTKVAIDAPFGWPEPFVAAIRGDEWPDVEARALAYRETDRFVHKRAGKLALSVSTDKIAYCAFRCARLLSGLDAPRDGSGLAVEAYPDAALRCWLPTSFAQRPAPSYKGEPGSERREELVDVLLAGLGDRFDIGTGRDDCVKSDDCLDALLCALIARAAERGKTIPPGDEHAASARAEGWIHLPEPGSLAQLID</sequence>
<organism evidence="1 2">
    <name type="scientific">Solirubrobacter pauli</name>
    <dbReference type="NCBI Taxonomy" id="166793"/>
    <lineage>
        <taxon>Bacteria</taxon>
        <taxon>Bacillati</taxon>
        <taxon>Actinomycetota</taxon>
        <taxon>Thermoleophilia</taxon>
        <taxon>Solirubrobacterales</taxon>
        <taxon>Solirubrobacteraceae</taxon>
        <taxon>Solirubrobacter</taxon>
    </lineage>
</organism>
<proteinExistence type="predicted"/>
<dbReference type="OrthoDB" id="4870479at2"/>
<accession>A0A660KZ00</accession>
<reference evidence="1 2" key="1">
    <citation type="submission" date="2018-10" db="EMBL/GenBank/DDBJ databases">
        <title>Genomic Encyclopedia of Archaeal and Bacterial Type Strains, Phase II (KMG-II): from individual species to whole genera.</title>
        <authorList>
            <person name="Goeker M."/>
        </authorList>
    </citation>
    <scope>NUCLEOTIDE SEQUENCE [LARGE SCALE GENOMIC DNA]</scope>
    <source>
        <strain evidence="1 2">DSM 14954</strain>
    </source>
</reference>
<dbReference type="InterPro" id="IPR007362">
    <property type="entry name" value="DUF429"/>
</dbReference>
<protein>
    <submittedName>
        <fullName evidence="1">Uncharacterized protein DUF429</fullName>
    </submittedName>
</protein>
<evidence type="ECO:0000313" key="2">
    <source>
        <dbReference type="Proteomes" id="UP000278962"/>
    </source>
</evidence>
<dbReference type="RefSeq" id="WP_121255065.1">
    <property type="nucleotide sequence ID" value="NZ_RBIL01000002.1"/>
</dbReference>